<sequence>MDWKYIETSDPMIRGKAPEIEAEIPERCDGGFPMRAWYHVIIGGACSGGPYRQRVMGLNVCKPYPFRPCGHYTKHPIYEQCPKERQITPKCRLRCSLGYNKTYKEDVIYAKSAHYLKTNETEIQKEIMMNGPVQASFKVYGDFLTYEKGIYRHTAGEDEGGHAVKIIGWGVENDVKYWLVANSWNTGWGEDGYVRFLRGENECEIETRIIAGFFEA</sequence>
<dbReference type="PROSITE" id="PS00640">
    <property type="entry name" value="THIOL_PROTEASE_ASN"/>
    <property type="match status" value="1"/>
</dbReference>
<dbReference type="GO" id="GO:0006508">
    <property type="term" value="P:proteolysis"/>
    <property type="evidence" value="ECO:0007669"/>
    <property type="project" value="InterPro"/>
</dbReference>
<organism evidence="4 5">
    <name type="scientific">Strongylus vulgaris</name>
    <name type="common">Blood worm</name>
    <dbReference type="NCBI Taxonomy" id="40348"/>
    <lineage>
        <taxon>Eukaryota</taxon>
        <taxon>Metazoa</taxon>
        <taxon>Ecdysozoa</taxon>
        <taxon>Nematoda</taxon>
        <taxon>Chromadorea</taxon>
        <taxon>Rhabditida</taxon>
        <taxon>Rhabditina</taxon>
        <taxon>Rhabditomorpha</taxon>
        <taxon>Strongyloidea</taxon>
        <taxon>Strongylidae</taxon>
        <taxon>Strongylus</taxon>
    </lineage>
</organism>
<evidence type="ECO:0000256" key="1">
    <source>
        <dbReference type="ARBA" id="ARBA00008455"/>
    </source>
</evidence>
<dbReference type="SUPFAM" id="SSF54001">
    <property type="entry name" value="Cysteine proteinases"/>
    <property type="match status" value="1"/>
</dbReference>
<feature type="domain" description="Peptidase C1A papain C-terminal" evidence="3">
    <location>
        <begin position="24"/>
        <end position="213"/>
    </location>
</feature>
<comment type="similarity">
    <text evidence="1">Belongs to the peptidase C1 family.</text>
</comment>
<dbReference type="Pfam" id="PF00112">
    <property type="entry name" value="Peptidase_C1"/>
    <property type="match status" value="1"/>
</dbReference>
<dbReference type="InterPro" id="IPR025660">
    <property type="entry name" value="Pept_his_AS"/>
</dbReference>
<dbReference type="InterPro" id="IPR013128">
    <property type="entry name" value="Peptidase_C1A"/>
</dbReference>
<dbReference type="AlphaFoldDB" id="A0A3P7J0E4"/>
<dbReference type="PANTHER" id="PTHR12411">
    <property type="entry name" value="CYSTEINE PROTEASE FAMILY C1-RELATED"/>
    <property type="match status" value="1"/>
</dbReference>
<keyword evidence="5" id="KW-1185">Reference proteome</keyword>
<dbReference type="GO" id="GO:0008234">
    <property type="term" value="F:cysteine-type peptidase activity"/>
    <property type="evidence" value="ECO:0007669"/>
    <property type="project" value="InterPro"/>
</dbReference>
<keyword evidence="2" id="KW-1015">Disulfide bond</keyword>
<dbReference type="Proteomes" id="UP000270094">
    <property type="component" value="Unassembled WGS sequence"/>
</dbReference>
<name>A0A3P7J0E4_STRVU</name>
<gene>
    <name evidence="4" type="ORF">SVUK_LOCUS13629</name>
</gene>
<evidence type="ECO:0000313" key="5">
    <source>
        <dbReference type="Proteomes" id="UP000270094"/>
    </source>
</evidence>
<dbReference type="EMBL" id="UYYB01102518">
    <property type="protein sequence ID" value="VDM78631.1"/>
    <property type="molecule type" value="Genomic_DNA"/>
</dbReference>
<reference evidence="4 5" key="1">
    <citation type="submission" date="2018-11" db="EMBL/GenBank/DDBJ databases">
        <authorList>
            <consortium name="Pathogen Informatics"/>
        </authorList>
    </citation>
    <scope>NUCLEOTIDE SEQUENCE [LARGE SCALE GENOMIC DNA]</scope>
</reference>
<evidence type="ECO:0000256" key="2">
    <source>
        <dbReference type="ARBA" id="ARBA00023157"/>
    </source>
</evidence>
<proteinExistence type="inferred from homology"/>
<protein>
    <recommendedName>
        <fullName evidence="3">Peptidase C1A papain C-terminal domain-containing protein</fullName>
    </recommendedName>
</protein>
<dbReference type="InterPro" id="IPR025661">
    <property type="entry name" value="Pept_asp_AS"/>
</dbReference>
<dbReference type="Gene3D" id="3.90.70.10">
    <property type="entry name" value="Cysteine proteinases"/>
    <property type="match status" value="1"/>
</dbReference>
<dbReference type="PROSITE" id="PS00639">
    <property type="entry name" value="THIOL_PROTEASE_HIS"/>
    <property type="match status" value="1"/>
</dbReference>
<evidence type="ECO:0000259" key="3">
    <source>
        <dbReference type="SMART" id="SM00645"/>
    </source>
</evidence>
<dbReference type="InterPro" id="IPR038765">
    <property type="entry name" value="Papain-like_cys_pep_sf"/>
</dbReference>
<dbReference type="SMART" id="SM00645">
    <property type="entry name" value="Pept_C1"/>
    <property type="match status" value="1"/>
</dbReference>
<dbReference type="OrthoDB" id="10058785at2759"/>
<dbReference type="InterPro" id="IPR000668">
    <property type="entry name" value="Peptidase_C1A_C"/>
</dbReference>
<accession>A0A3P7J0E4</accession>
<evidence type="ECO:0000313" key="4">
    <source>
        <dbReference type="EMBL" id="VDM78631.1"/>
    </source>
</evidence>